<evidence type="ECO:0000256" key="8">
    <source>
        <dbReference type="PROSITE-ProRule" id="PRU00169"/>
    </source>
</evidence>
<evidence type="ECO:0000256" key="9">
    <source>
        <dbReference type="PROSITE-ProRule" id="PRU01091"/>
    </source>
</evidence>
<evidence type="ECO:0000256" key="4">
    <source>
        <dbReference type="ARBA" id="ARBA00023012"/>
    </source>
</evidence>
<dbReference type="SMART" id="SM00448">
    <property type="entry name" value="REC"/>
    <property type="match status" value="1"/>
</dbReference>
<evidence type="ECO:0000313" key="14">
    <source>
        <dbReference type="Proteomes" id="UP000035352"/>
    </source>
</evidence>
<dbReference type="Proteomes" id="UP000035352">
    <property type="component" value="Chromosome"/>
</dbReference>
<dbReference type="AlphaFoldDB" id="A0A0G3BKC1"/>
<evidence type="ECO:0000256" key="1">
    <source>
        <dbReference type="ARBA" id="ARBA00004496"/>
    </source>
</evidence>
<dbReference type="InterPro" id="IPR001789">
    <property type="entry name" value="Sig_transdc_resp-reg_receiver"/>
</dbReference>
<evidence type="ECO:0000313" key="13">
    <source>
        <dbReference type="EMBL" id="AKJ27806.1"/>
    </source>
</evidence>
<keyword evidence="3 8" id="KW-0597">Phosphoprotein</keyword>
<evidence type="ECO:0000259" key="11">
    <source>
        <dbReference type="PROSITE" id="PS50110"/>
    </source>
</evidence>
<keyword evidence="4" id="KW-0902">Two-component regulatory system</keyword>
<organism evidence="13 14">
    <name type="scientific">Caldimonas brevitalea</name>
    <dbReference type="NCBI Taxonomy" id="413882"/>
    <lineage>
        <taxon>Bacteria</taxon>
        <taxon>Pseudomonadati</taxon>
        <taxon>Pseudomonadota</taxon>
        <taxon>Betaproteobacteria</taxon>
        <taxon>Burkholderiales</taxon>
        <taxon>Sphaerotilaceae</taxon>
        <taxon>Caldimonas</taxon>
    </lineage>
</organism>
<feature type="domain" description="OmpR/PhoB-type" evidence="12">
    <location>
        <begin position="129"/>
        <end position="228"/>
    </location>
</feature>
<dbReference type="Gene3D" id="3.40.50.2300">
    <property type="match status" value="1"/>
</dbReference>
<feature type="domain" description="Response regulatory" evidence="11">
    <location>
        <begin position="4"/>
        <end position="120"/>
    </location>
</feature>
<dbReference type="GO" id="GO:0032993">
    <property type="term" value="C:protein-DNA complex"/>
    <property type="evidence" value="ECO:0007669"/>
    <property type="project" value="TreeGrafter"/>
</dbReference>
<dbReference type="KEGG" id="pbh:AAW51_1115"/>
<keyword evidence="2" id="KW-0963">Cytoplasm</keyword>
<evidence type="ECO:0000256" key="2">
    <source>
        <dbReference type="ARBA" id="ARBA00022490"/>
    </source>
</evidence>
<dbReference type="RefSeq" id="WP_047193809.1">
    <property type="nucleotide sequence ID" value="NZ_CP011371.1"/>
</dbReference>
<reference evidence="13 14" key="1">
    <citation type="submission" date="2015-05" db="EMBL/GenBank/DDBJ databases">
        <authorList>
            <person name="Tang B."/>
            <person name="Yu Y."/>
        </authorList>
    </citation>
    <scope>NUCLEOTIDE SEQUENCE [LARGE SCALE GENOMIC DNA]</scope>
    <source>
        <strain evidence="13 14">DSM 7029</strain>
    </source>
</reference>
<dbReference type="InterPro" id="IPR039420">
    <property type="entry name" value="WalR-like"/>
</dbReference>
<feature type="compositionally biased region" description="Low complexity" evidence="10">
    <location>
        <begin position="233"/>
        <end position="249"/>
    </location>
</feature>
<dbReference type="Gene3D" id="1.10.10.10">
    <property type="entry name" value="Winged helix-like DNA-binding domain superfamily/Winged helix DNA-binding domain"/>
    <property type="match status" value="1"/>
</dbReference>
<protein>
    <submittedName>
        <fullName evidence="13">Two-component system response regulator</fullName>
    </submittedName>
</protein>
<evidence type="ECO:0000259" key="12">
    <source>
        <dbReference type="PROSITE" id="PS51755"/>
    </source>
</evidence>
<dbReference type="GO" id="GO:0000976">
    <property type="term" value="F:transcription cis-regulatory region binding"/>
    <property type="evidence" value="ECO:0007669"/>
    <property type="project" value="TreeGrafter"/>
</dbReference>
<accession>A0A0G3BKC1</accession>
<evidence type="ECO:0000256" key="5">
    <source>
        <dbReference type="ARBA" id="ARBA00023015"/>
    </source>
</evidence>
<evidence type="ECO:0000256" key="10">
    <source>
        <dbReference type="SAM" id="MobiDB-lite"/>
    </source>
</evidence>
<dbReference type="PANTHER" id="PTHR48111:SF35">
    <property type="entry name" value="TRANSCRIPTIONAL REGULATORY PROTEIN QSEB"/>
    <property type="match status" value="1"/>
</dbReference>
<sequence length="277" mass="29250">MNPAAALVIEEKQSHLIVSTALECAGYHCTDFTSTAALLRGLKRDDHAVVVVDMDHPAAQAGEVLDWRRNWLNPGVVVILLGSGTDASSGVAQALDAGADDFVAKPVRGPELLARLQAARRRAAARPEAQPLGLAGCLVDRNSCSLQSSRGRVELTAREMAVAQLLFESAGEVVTRQRLARHVWGCDCELIGRSIEQHIYQLRRKLKRCIGEAVALRGVYGCGYRLDAVPTTTSTGAGPASARNNSAVPPSAPPPLPKRAAPTLLSPAAAASDLLSA</sequence>
<feature type="DNA-binding region" description="OmpR/PhoB-type" evidence="9">
    <location>
        <begin position="129"/>
        <end position="228"/>
    </location>
</feature>
<dbReference type="CDD" id="cd00156">
    <property type="entry name" value="REC"/>
    <property type="match status" value="1"/>
</dbReference>
<dbReference type="CDD" id="cd00383">
    <property type="entry name" value="trans_reg_C"/>
    <property type="match status" value="1"/>
</dbReference>
<dbReference type="InterPro" id="IPR036388">
    <property type="entry name" value="WH-like_DNA-bd_sf"/>
</dbReference>
<evidence type="ECO:0000256" key="3">
    <source>
        <dbReference type="ARBA" id="ARBA00022553"/>
    </source>
</evidence>
<dbReference type="PROSITE" id="PS50110">
    <property type="entry name" value="RESPONSE_REGULATORY"/>
    <property type="match status" value="1"/>
</dbReference>
<proteinExistence type="predicted"/>
<evidence type="ECO:0000256" key="7">
    <source>
        <dbReference type="ARBA" id="ARBA00023163"/>
    </source>
</evidence>
<feature type="region of interest" description="Disordered" evidence="10">
    <location>
        <begin position="233"/>
        <end position="263"/>
    </location>
</feature>
<dbReference type="InterPro" id="IPR011006">
    <property type="entry name" value="CheY-like_superfamily"/>
</dbReference>
<feature type="modified residue" description="4-aspartylphosphate" evidence="8">
    <location>
        <position position="53"/>
    </location>
</feature>
<gene>
    <name evidence="13" type="ORF">AAW51_1115</name>
</gene>
<dbReference type="PATRIC" id="fig|413882.6.peg.1175"/>
<dbReference type="GO" id="GO:0006355">
    <property type="term" value="P:regulation of DNA-templated transcription"/>
    <property type="evidence" value="ECO:0007669"/>
    <property type="project" value="InterPro"/>
</dbReference>
<dbReference type="EMBL" id="CP011371">
    <property type="protein sequence ID" value="AKJ27806.1"/>
    <property type="molecule type" value="Genomic_DNA"/>
</dbReference>
<dbReference type="GO" id="GO:0000156">
    <property type="term" value="F:phosphorelay response regulator activity"/>
    <property type="evidence" value="ECO:0007669"/>
    <property type="project" value="TreeGrafter"/>
</dbReference>
<dbReference type="STRING" id="413882.AAW51_1115"/>
<dbReference type="SUPFAM" id="SSF46894">
    <property type="entry name" value="C-terminal effector domain of the bipartite response regulators"/>
    <property type="match status" value="1"/>
</dbReference>
<keyword evidence="7" id="KW-0804">Transcription</keyword>
<evidence type="ECO:0000256" key="6">
    <source>
        <dbReference type="ARBA" id="ARBA00023125"/>
    </source>
</evidence>
<dbReference type="InterPro" id="IPR016032">
    <property type="entry name" value="Sig_transdc_resp-reg_C-effctor"/>
</dbReference>
<dbReference type="SUPFAM" id="SSF52172">
    <property type="entry name" value="CheY-like"/>
    <property type="match status" value="1"/>
</dbReference>
<dbReference type="InterPro" id="IPR001867">
    <property type="entry name" value="OmpR/PhoB-type_DNA-bd"/>
</dbReference>
<dbReference type="OrthoDB" id="6007214at2"/>
<dbReference type="PROSITE" id="PS51755">
    <property type="entry name" value="OMPR_PHOB"/>
    <property type="match status" value="1"/>
</dbReference>
<name>A0A0G3BKC1_9BURK</name>
<keyword evidence="14" id="KW-1185">Reference proteome</keyword>
<keyword evidence="5" id="KW-0805">Transcription regulation</keyword>
<dbReference type="GO" id="GO:0005829">
    <property type="term" value="C:cytosol"/>
    <property type="evidence" value="ECO:0007669"/>
    <property type="project" value="TreeGrafter"/>
</dbReference>
<keyword evidence="6 9" id="KW-0238">DNA-binding</keyword>
<dbReference type="PANTHER" id="PTHR48111">
    <property type="entry name" value="REGULATOR OF RPOS"/>
    <property type="match status" value="1"/>
</dbReference>
<dbReference type="Pfam" id="PF00486">
    <property type="entry name" value="Trans_reg_C"/>
    <property type="match status" value="1"/>
</dbReference>
<dbReference type="SMART" id="SM00862">
    <property type="entry name" value="Trans_reg_C"/>
    <property type="match status" value="1"/>
</dbReference>
<comment type="subcellular location">
    <subcellularLocation>
        <location evidence="1">Cytoplasm</location>
    </subcellularLocation>
</comment>
<dbReference type="Pfam" id="PF00072">
    <property type="entry name" value="Response_reg"/>
    <property type="match status" value="1"/>
</dbReference>